<keyword evidence="3" id="KW-0175">Coiled coil</keyword>
<feature type="coiled-coil region" evidence="3">
    <location>
        <begin position="18"/>
        <end position="66"/>
    </location>
</feature>
<dbReference type="EMBL" id="APCN01004384">
    <property type="status" value="NOT_ANNOTATED_CDS"/>
    <property type="molecule type" value="Genomic_DNA"/>
</dbReference>
<feature type="region of interest" description="Disordered" evidence="4">
    <location>
        <begin position="268"/>
        <end position="409"/>
    </location>
</feature>
<dbReference type="AlphaFoldDB" id="A0A182HMA6"/>
<feature type="compositionally biased region" description="Acidic residues" evidence="4">
    <location>
        <begin position="275"/>
        <end position="291"/>
    </location>
</feature>
<dbReference type="KEGG" id="aara:120893573"/>
<dbReference type="Pfam" id="PF07557">
    <property type="entry name" value="Shugoshin_C"/>
    <property type="match status" value="1"/>
</dbReference>
<protein>
    <recommendedName>
        <fullName evidence="5">Shugoshin C-terminal domain-containing protein</fullName>
    </recommendedName>
</protein>
<evidence type="ECO:0000256" key="1">
    <source>
        <dbReference type="ARBA" id="ARBA00010845"/>
    </source>
</evidence>
<feature type="region of interest" description="Disordered" evidence="4">
    <location>
        <begin position="430"/>
        <end position="504"/>
    </location>
</feature>
<evidence type="ECO:0000256" key="2">
    <source>
        <dbReference type="ARBA" id="ARBA00022829"/>
    </source>
</evidence>
<evidence type="ECO:0000256" key="3">
    <source>
        <dbReference type="SAM" id="Coils"/>
    </source>
</evidence>
<evidence type="ECO:0000256" key="4">
    <source>
        <dbReference type="SAM" id="MobiDB-lite"/>
    </source>
</evidence>
<sequence>MDQIADTTKMLTAYKIINQQLASENQKKRQELRLHEERFNYANEMLLRERQENKALRDMVRKLKDQMQLVTKVVLSVQEQTSIVFERINRPHEEAERLMKEYTPRAHRVYEQRRLEIPPYVNEHSIPEGNESDEEAIEKSEEDSTNIAEAEVSVKQQEKSGAAGGGDTPDETCTSILSRESRSSGGGLVKVVASPLVQRLKRASKNASFDESFESIDRERAFKLSRSSQNSRRQIYANIQDNITDLQSIGAASQMDVDEQLSDTLRNLSPLAIDKDEDEGMLSDKDEDEEMPSALPTESTRQGKSPPALLKKAISESVLSKRHPSRTINEQDDHSKGSSVSSQGEAEEELTVFNPAEFGASCSTPVAKNSAIEATNMADPPLALRGGRGRGRSRGRGRGRPSKAISEPDLLTAMNPVVVLQPLTERNVKALERQQPARRAKPTGPMKEHDCSGWSNAYDGSSMGDPCSSTENMSVLSTDSSRPRRRAAPKSLREPTLQAKLRRP</sequence>
<keyword evidence="7" id="KW-1185">Reference proteome</keyword>
<dbReference type="GeneID" id="120893573"/>
<dbReference type="RefSeq" id="XP_040151484.1">
    <property type="nucleotide sequence ID" value="XM_040295550.1"/>
</dbReference>
<proteinExistence type="inferred from homology"/>
<evidence type="ECO:0000313" key="7">
    <source>
        <dbReference type="Proteomes" id="UP000075840"/>
    </source>
</evidence>
<evidence type="ECO:0000259" key="5">
    <source>
        <dbReference type="Pfam" id="PF07557"/>
    </source>
</evidence>
<dbReference type="Proteomes" id="UP000075840">
    <property type="component" value="Unassembled WGS sequence"/>
</dbReference>
<feature type="region of interest" description="Disordered" evidence="4">
    <location>
        <begin position="120"/>
        <end position="181"/>
    </location>
</feature>
<dbReference type="InterPro" id="IPR011515">
    <property type="entry name" value="Shugoshin_C"/>
</dbReference>
<comment type="similarity">
    <text evidence="1">Belongs to the shugoshin family.</text>
</comment>
<keyword evidence="2" id="KW-0159">Chromosome partition</keyword>
<dbReference type="GO" id="GO:0000775">
    <property type="term" value="C:chromosome, centromeric region"/>
    <property type="evidence" value="ECO:0007669"/>
    <property type="project" value="InterPro"/>
</dbReference>
<accession>A0A182HMA6</accession>
<feature type="domain" description="Shugoshin C-terminal" evidence="5">
    <location>
        <begin position="481"/>
        <end position="503"/>
    </location>
</feature>
<dbReference type="EnsemblMetazoa" id="AARA002392-RA">
    <property type="protein sequence ID" value="AARA002392-PA"/>
    <property type="gene ID" value="AARA002392"/>
</dbReference>
<reference evidence="6" key="1">
    <citation type="submission" date="2022-08" db="UniProtKB">
        <authorList>
            <consortium name="EnsemblMetazoa"/>
        </authorList>
    </citation>
    <scope>IDENTIFICATION</scope>
    <source>
        <strain evidence="6">Dongola</strain>
    </source>
</reference>
<evidence type="ECO:0000313" key="6">
    <source>
        <dbReference type="EnsemblMetazoa" id="AARA002392-PA"/>
    </source>
</evidence>
<dbReference type="VEuPathDB" id="VectorBase:AARA002392"/>
<organism evidence="6 7">
    <name type="scientific">Anopheles arabiensis</name>
    <name type="common">Mosquito</name>
    <dbReference type="NCBI Taxonomy" id="7173"/>
    <lineage>
        <taxon>Eukaryota</taxon>
        <taxon>Metazoa</taxon>
        <taxon>Ecdysozoa</taxon>
        <taxon>Arthropoda</taxon>
        <taxon>Hexapoda</taxon>
        <taxon>Insecta</taxon>
        <taxon>Pterygota</taxon>
        <taxon>Neoptera</taxon>
        <taxon>Endopterygota</taxon>
        <taxon>Diptera</taxon>
        <taxon>Nematocera</taxon>
        <taxon>Culicoidea</taxon>
        <taxon>Culicidae</taxon>
        <taxon>Anophelinae</taxon>
        <taxon>Anopheles</taxon>
    </lineage>
</organism>
<dbReference type="GO" id="GO:0005634">
    <property type="term" value="C:nucleus"/>
    <property type="evidence" value="ECO:0007669"/>
    <property type="project" value="InterPro"/>
</dbReference>
<feature type="compositionally biased region" description="Acidic residues" evidence="4">
    <location>
        <begin position="130"/>
        <end position="144"/>
    </location>
</feature>
<feature type="compositionally biased region" description="Basic residues" evidence="4">
    <location>
        <begin position="387"/>
        <end position="401"/>
    </location>
</feature>
<dbReference type="GO" id="GO:0045132">
    <property type="term" value="P:meiotic chromosome segregation"/>
    <property type="evidence" value="ECO:0007669"/>
    <property type="project" value="InterPro"/>
</dbReference>
<name>A0A182HMA6_ANOAR</name>
<dbReference type="VEuPathDB" id="VectorBase:AARA21_011586"/>
<feature type="compositionally biased region" description="Polar residues" evidence="4">
    <location>
        <begin position="467"/>
        <end position="479"/>
    </location>
</feature>